<keyword evidence="2" id="KW-1185">Reference proteome</keyword>
<sequence length="343" mass="37679">MPSNSPSFFTLCVASLSSPLSLREPQIRSQTADIFNTISHVRVNLDTSRHLLSSLIRSNSVQPHLRSYCDSVIRDTESALRAVQILVEPLRLDEMEKGRFSWGSRAQWIALDKSRLAEKMNLLSINHQSLTSTIGALQHIASKVPHQYVPGGGDSMLVRPSSGIRSPPMPNYYSPHPSFGPSGYPQSYYGQGRGSPEPTPTYEPNPVMNWKRQTRQPIFKYRDESLSSNAGAAYELPNSPVDLNKKWSLSSQDDRGVLMQHSLGNQYLSPPQQTAVSPAASALAVLEGNHDLQNTQDVRDQKNIDTNVGTQETGVRDEPPVLDEASEANSIRDSGGGLVSGET</sequence>
<name>A0ACB6QVM6_9PLEO</name>
<organism evidence="1 2">
    <name type="scientific">Lindgomyces ingoldianus</name>
    <dbReference type="NCBI Taxonomy" id="673940"/>
    <lineage>
        <taxon>Eukaryota</taxon>
        <taxon>Fungi</taxon>
        <taxon>Dikarya</taxon>
        <taxon>Ascomycota</taxon>
        <taxon>Pezizomycotina</taxon>
        <taxon>Dothideomycetes</taxon>
        <taxon>Pleosporomycetidae</taxon>
        <taxon>Pleosporales</taxon>
        <taxon>Lindgomycetaceae</taxon>
        <taxon>Lindgomyces</taxon>
    </lineage>
</organism>
<reference evidence="1" key="1">
    <citation type="journal article" date="2020" name="Stud. Mycol.">
        <title>101 Dothideomycetes genomes: a test case for predicting lifestyles and emergence of pathogens.</title>
        <authorList>
            <person name="Haridas S."/>
            <person name="Albert R."/>
            <person name="Binder M."/>
            <person name="Bloem J."/>
            <person name="Labutti K."/>
            <person name="Salamov A."/>
            <person name="Andreopoulos B."/>
            <person name="Baker S."/>
            <person name="Barry K."/>
            <person name="Bills G."/>
            <person name="Bluhm B."/>
            <person name="Cannon C."/>
            <person name="Castanera R."/>
            <person name="Culley D."/>
            <person name="Daum C."/>
            <person name="Ezra D."/>
            <person name="Gonzalez J."/>
            <person name="Henrissat B."/>
            <person name="Kuo A."/>
            <person name="Liang C."/>
            <person name="Lipzen A."/>
            <person name="Lutzoni F."/>
            <person name="Magnuson J."/>
            <person name="Mondo S."/>
            <person name="Nolan M."/>
            <person name="Ohm R."/>
            <person name="Pangilinan J."/>
            <person name="Park H.-J."/>
            <person name="Ramirez L."/>
            <person name="Alfaro M."/>
            <person name="Sun H."/>
            <person name="Tritt A."/>
            <person name="Yoshinaga Y."/>
            <person name="Zwiers L.-H."/>
            <person name="Turgeon B."/>
            <person name="Goodwin S."/>
            <person name="Spatafora J."/>
            <person name="Crous P."/>
            <person name="Grigoriev I."/>
        </authorList>
    </citation>
    <scope>NUCLEOTIDE SEQUENCE</scope>
    <source>
        <strain evidence="1">ATCC 200398</strain>
    </source>
</reference>
<accession>A0ACB6QVM6</accession>
<dbReference type="EMBL" id="MU003507">
    <property type="protein sequence ID" value="KAF2470560.1"/>
    <property type="molecule type" value="Genomic_DNA"/>
</dbReference>
<gene>
    <name evidence="1" type="ORF">BDR25DRAFT_30851</name>
</gene>
<evidence type="ECO:0000313" key="1">
    <source>
        <dbReference type="EMBL" id="KAF2470560.1"/>
    </source>
</evidence>
<evidence type="ECO:0000313" key="2">
    <source>
        <dbReference type="Proteomes" id="UP000799755"/>
    </source>
</evidence>
<proteinExistence type="predicted"/>
<dbReference type="Proteomes" id="UP000799755">
    <property type="component" value="Unassembled WGS sequence"/>
</dbReference>
<protein>
    <submittedName>
        <fullName evidence="1">Uncharacterized protein</fullName>
    </submittedName>
</protein>
<comment type="caution">
    <text evidence="1">The sequence shown here is derived from an EMBL/GenBank/DDBJ whole genome shotgun (WGS) entry which is preliminary data.</text>
</comment>